<reference evidence="2 3" key="1">
    <citation type="submission" date="2015-04" db="EMBL/GenBank/DDBJ databases">
        <title>Complete genome sequence of Schizopora paradoxa KUC8140, a cosmopolitan wood degrader in East Asia.</title>
        <authorList>
            <consortium name="DOE Joint Genome Institute"/>
            <person name="Min B."/>
            <person name="Park H."/>
            <person name="Jang Y."/>
            <person name="Kim J.-J."/>
            <person name="Kim K.H."/>
            <person name="Pangilinan J."/>
            <person name="Lipzen A."/>
            <person name="Riley R."/>
            <person name="Grigoriev I.V."/>
            <person name="Spatafora J.W."/>
            <person name="Choi I.-G."/>
        </authorList>
    </citation>
    <scope>NUCLEOTIDE SEQUENCE [LARGE SCALE GENOMIC DNA]</scope>
    <source>
        <strain evidence="2 3">KUC8140</strain>
    </source>
</reference>
<dbReference type="OrthoDB" id="2535391at2759"/>
<sequence>MNGDVSQPQQGSSTQAQEPTFDFWEFVACSKCNLPFVSDGNGQPSVPFWLTECCHVVCNSHLNADQSCPVCQAPGIELMPLQKDLPAPMSDWFSYIPYRLDAMGQAIRVRHSSR</sequence>
<evidence type="ECO:0000259" key="1">
    <source>
        <dbReference type="Pfam" id="PF14634"/>
    </source>
</evidence>
<dbReference type="Pfam" id="PF14634">
    <property type="entry name" value="zf-RING_5"/>
    <property type="match status" value="1"/>
</dbReference>
<dbReference type="InParanoid" id="A0A0H2RQV5"/>
<dbReference type="AlphaFoldDB" id="A0A0H2RQV5"/>
<gene>
    <name evidence="2" type="ORF">SCHPADRAFT_905640</name>
</gene>
<organism evidence="2 3">
    <name type="scientific">Schizopora paradoxa</name>
    <dbReference type="NCBI Taxonomy" id="27342"/>
    <lineage>
        <taxon>Eukaryota</taxon>
        <taxon>Fungi</taxon>
        <taxon>Dikarya</taxon>
        <taxon>Basidiomycota</taxon>
        <taxon>Agaricomycotina</taxon>
        <taxon>Agaricomycetes</taxon>
        <taxon>Hymenochaetales</taxon>
        <taxon>Schizoporaceae</taxon>
        <taxon>Schizopora</taxon>
    </lineage>
</organism>
<feature type="domain" description="RING-type" evidence="1">
    <location>
        <begin position="29"/>
        <end position="72"/>
    </location>
</feature>
<proteinExistence type="predicted"/>
<dbReference type="Proteomes" id="UP000053477">
    <property type="component" value="Unassembled WGS sequence"/>
</dbReference>
<accession>A0A0H2RQV5</accession>
<dbReference type="STRING" id="27342.A0A0H2RQV5"/>
<protein>
    <recommendedName>
        <fullName evidence="1">RING-type domain-containing protein</fullName>
    </recommendedName>
</protein>
<dbReference type="InterPro" id="IPR001841">
    <property type="entry name" value="Znf_RING"/>
</dbReference>
<keyword evidence="3" id="KW-1185">Reference proteome</keyword>
<evidence type="ECO:0000313" key="3">
    <source>
        <dbReference type="Proteomes" id="UP000053477"/>
    </source>
</evidence>
<evidence type="ECO:0000313" key="2">
    <source>
        <dbReference type="EMBL" id="KLO11863.1"/>
    </source>
</evidence>
<dbReference type="EMBL" id="KQ085990">
    <property type="protein sequence ID" value="KLO11863.1"/>
    <property type="molecule type" value="Genomic_DNA"/>
</dbReference>
<name>A0A0H2RQV5_9AGAM</name>